<reference evidence="5" key="1">
    <citation type="submission" date="2017-02" db="UniProtKB">
        <authorList>
            <consortium name="WormBaseParasite"/>
        </authorList>
    </citation>
    <scope>IDENTIFICATION</scope>
</reference>
<organism evidence="3 5">
    <name type="scientific">Dracunculus medinensis</name>
    <name type="common">Guinea worm</name>
    <dbReference type="NCBI Taxonomy" id="318479"/>
    <lineage>
        <taxon>Eukaryota</taxon>
        <taxon>Metazoa</taxon>
        <taxon>Ecdysozoa</taxon>
        <taxon>Nematoda</taxon>
        <taxon>Chromadorea</taxon>
        <taxon>Rhabditida</taxon>
        <taxon>Spirurina</taxon>
        <taxon>Dracunculoidea</taxon>
        <taxon>Dracunculidae</taxon>
        <taxon>Dracunculus</taxon>
    </lineage>
</organism>
<keyword evidence="4" id="KW-1185">Reference proteome</keyword>
<protein>
    <submittedName>
        <fullName evidence="5">SCP domain-containing protein</fullName>
    </submittedName>
</protein>
<dbReference type="AlphaFoldDB" id="A0A0N4UAC4"/>
<dbReference type="EMBL" id="UYYG01000003">
    <property type="protein sequence ID" value="VDN50480.1"/>
    <property type="molecule type" value="Genomic_DNA"/>
</dbReference>
<accession>A0A0N4UAC4</accession>
<dbReference type="Proteomes" id="UP000038040">
    <property type="component" value="Unplaced"/>
</dbReference>
<evidence type="ECO:0000259" key="1">
    <source>
        <dbReference type="Pfam" id="PF00188"/>
    </source>
</evidence>
<dbReference type="OrthoDB" id="5777635at2759"/>
<evidence type="ECO:0000313" key="3">
    <source>
        <dbReference type="Proteomes" id="UP000038040"/>
    </source>
</evidence>
<dbReference type="InterPro" id="IPR035940">
    <property type="entry name" value="CAP_sf"/>
</dbReference>
<proteinExistence type="predicted"/>
<dbReference type="Gene3D" id="3.40.33.10">
    <property type="entry name" value="CAP"/>
    <property type="match status" value="1"/>
</dbReference>
<reference evidence="2 4" key="2">
    <citation type="submission" date="2018-11" db="EMBL/GenBank/DDBJ databases">
        <authorList>
            <consortium name="Pathogen Informatics"/>
        </authorList>
    </citation>
    <scope>NUCLEOTIDE SEQUENCE [LARGE SCALE GENOMIC DNA]</scope>
</reference>
<evidence type="ECO:0000313" key="2">
    <source>
        <dbReference type="EMBL" id="VDN50480.1"/>
    </source>
</evidence>
<dbReference type="WBParaSite" id="DME_0000408901-mRNA-1">
    <property type="protein sequence ID" value="DME_0000408901-mRNA-1"/>
    <property type="gene ID" value="DME_0000408901"/>
</dbReference>
<sequence length="91" mass="10474">MNEHKIKKGGVGYLPRPANLREMVSIKWMILKMIWAKSFKVGCGYSLCKGDKHANKIVVVCHYSPRYNFFYCSANCHIAVTCNFCKRGIRL</sequence>
<gene>
    <name evidence="2" type="ORF">DME_LOCUS453</name>
</gene>
<evidence type="ECO:0000313" key="5">
    <source>
        <dbReference type="WBParaSite" id="DME_0000408901-mRNA-1"/>
    </source>
</evidence>
<name>A0A0N4UAC4_DRAME</name>
<dbReference type="SUPFAM" id="SSF55797">
    <property type="entry name" value="PR-1-like"/>
    <property type="match status" value="1"/>
</dbReference>
<evidence type="ECO:0000313" key="4">
    <source>
        <dbReference type="Proteomes" id="UP000274756"/>
    </source>
</evidence>
<feature type="domain" description="SCP" evidence="1">
    <location>
        <begin position="30"/>
        <end position="63"/>
    </location>
</feature>
<dbReference type="Pfam" id="PF00188">
    <property type="entry name" value="CAP"/>
    <property type="match status" value="1"/>
</dbReference>
<dbReference type="InterPro" id="IPR014044">
    <property type="entry name" value="CAP_dom"/>
</dbReference>
<dbReference type="Proteomes" id="UP000274756">
    <property type="component" value="Unassembled WGS sequence"/>
</dbReference>